<gene>
    <name evidence="1" type="ORF">E6Q11_05150</name>
</gene>
<comment type="caution">
    <text evidence="1">The sequence shown here is derived from an EMBL/GenBank/DDBJ whole genome shotgun (WGS) entry which is preliminary data.</text>
</comment>
<organism evidence="1 2">
    <name type="scientific">Candidatus Dojkabacteria bacterium</name>
    <dbReference type="NCBI Taxonomy" id="2099670"/>
    <lineage>
        <taxon>Bacteria</taxon>
        <taxon>Candidatus Dojkabacteria</taxon>
    </lineage>
</organism>
<proteinExistence type="predicted"/>
<name>A0A5C7J461_9BACT</name>
<dbReference type="Proteomes" id="UP000321026">
    <property type="component" value="Unassembled WGS sequence"/>
</dbReference>
<sequence>MKMESEKCRECGGVAMQGKAVVNFHNVRVAGAGEFYDRIVDCLKCCDCGHSWVPTKSESDRQTAIKWFNAKSTDEALRLVERHLPHRPFRGIEFLSGREIEIIWRKENPEPLNESDKNSMELAELIHNKTCCFNHHINQCPWDSVRHAYLTKARDMLKVTDFTTAMNVIRLI</sequence>
<accession>A0A5C7J461</accession>
<dbReference type="AlphaFoldDB" id="A0A5C7J461"/>
<evidence type="ECO:0000313" key="2">
    <source>
        <dbReference type="Proteomes" id="UP000321026"/>
    </source>
</evidence>
<evidence type="ECO:0000313" key="1">
    <source>
        <dbReference type="EMBL" id="TXG76189.1"/>
    </source>
</evidence>
<dbReference type="EMBL" id="SSDS01000081">
    <property type="protein sequence ID" value="TXG76189.1"/>
    <property type="molecule type" value="Genomic_DNA"/>
</dbReference>
<protein>
    <submittedName>
        <fullName evidence="1">Uncharacterized protein</fullName>
    </submittedName>
</protein>
<reference evidence="1 2" key="1">
    <citation type="submission" date="2018-09" db="EMBL/GenBank/DDBJ databases">
        <title>Metagenome Assembled Genomes from an Advanced Water Purification Facility.</title>
        <authorList>
            <person name="Stamps B.W."/>
            <person name="Spear J.R."/>
        </authorList>
    </citation>
    <scope>NUCLEOTIDE SEQUENCE [LARGE SCALE GENOMIC DNA]</scope>
    <source>
        <strain evidence="1">Bin_63_2</strain>
    </source>
</reference>